<feature type="compositionally biased region" description="Low complexity" evidence="1">
    <location>
        <begin position="512"/>
        <end position="530"/>
    </location>
</feature>
<feature type="compositionally biased region" description="Low complexity" evidence="1">
    <location>
        <begin position="725"/>
        <end position="767"/>
    </location>
</feature>
<feature type="region of interest" description="Disordered" evidence="1">
    <location>
        <begin position="318"/>
        <end position="457"/>
    </location>
</feature>
<feature type="region of interest" description="Disordered" evidence="1">
    <location>
        <begin position="1"/>
        <end position="26"/>
    </location>
</feature>
<feature type="compositionally biased region" description="Polar residues" evidence="1">
    <location>
        <begin position="407"/>
        <end position="416"/>
    </location>
</feature>
<organism evidence="2 3">
    <name type="scientific">Tilletia controversa</name>
    <name type="common">dwarf bunt fungus</name>
    <dbReference type="NCBI Taxonomy" id="13291"/>
    <lineage>
        <taxon>Eukaryota</taxon>
        <taxon>Fungi</taxon>
        <taxon>Dikarya</taxon>
        <taxon>Basidiomycota</taxon>
        <taxon>Ustilaginomycotina</taxon>
        <taxon>Exobasidiomycetes</taxon>
        <taxon>Tilletiales</taxon>
        <taxon>Tilletiaceae</taxon>
        <taxon>Tilletia</taxon>
    </lineage>
</organism>
<reference evidence="2" key="1">
    <citation type="submission" date="2016-04" db="EMBL/GenBank/DDBJ databases">
        <authorList>
            <person name="Nguyen H.D."/>
            <person name="Samba Siva P."/>
            <person name="Cullis J."/>
            <person name="Levesque C.A."/>
            <person name="Hambleton S."/>
        </authorList>
    </citation>
    <scope>NUCLEOTIDE SEQUENCE</scope>
    <source>
        <strain evidence="2">DAOMC 236426</strain>
    </source>
</reference>
<evidence type="ECO:0000256" key="1">
    <source>
        <dbReference type="SAM" id="MobiDB-lite"/>
    </source>
</evidence>
<feature type="compositionally biased region" description="Low complexity" evidence="1">
    <location>
        <begin position="651"/>
        <end position="676"/>
    </location>
</feature>
<feature type="compositionally biased region" description="Basic and acidic residues" evidence="1">
    <location>
        <begin position="385"/>
        <end position="404"/>
    </location>
</feature>
<dbReference type="Proteomes" id="UP000077684">
    <property type="component" value="Unassembled WGS sequence"/>
</dbReference>
<feature type="compositionally biased region" description="Pro residues" evidence="1">
    <location>
        <begin position="327"/>
        <end position="340"/>
    </location>
</feature>
<feature type="compositionally biased region" description="Basic and acidic residues" evidence="1">
    <location>
        <begin position="160"/>
        <end position="173"/>
    </location>
</feature>
<feature type="region of interest" description="Disordered" evidence="1">
    <location>
        <begin position="108"/>
        <end position="225"/>
    </location>
</feature>
<accession>A0A8X7MYU6</accession>
<feature type="compositionally biased region" description="Polar residues" evidence="1">
    <location>
        <begin position="556"/>
        <end position="573"/>
    </location>
</feature>
<dbReference type="EMBL" id="LWDE02000039">
    <property type="protein sequence ID" value="KAE8254825.1"/>
    <property type="molecule type" value="Genomic_DNA"/>
</dbReference>
<sequence>MNAGLWFSLTHPTHRELPPTERPKRLRAYTRRSLQNPNRRHAAHQSLLRSDVSHPAHELTGKAHSSVSLSSKEGLSSIMSSSADNPLKARLAGNTPSLSDRIAALQRRNVSGPAASSTSASASTPTAAPGSTGSSSTSPPGSQLGTSAGGGASSSASSAVKDRIARLQSKGDGESPLLPRSSFGAPAPNPEVASHALRQFPGASLGPAQGTTLRPQMTGGAWLNGVPATSGGLRPQMTGGMWGNQYYGAGAAVPMPRRGVSQSTPTRKQTDPVILGGSNDAFAELDREAELARTREGLSGSGDSNLSAFETLTETNELPSLPSAPEVSPPSPPSSPPRSPAPDSAAAAPTLPDLPEVPTEAPQFRVDPSPDARPPSPTAANGQSREIEIGMRAPEDPEAQRKLEQLVSATGNIHVQTTTPPSPTGSSVANNSLEQRKNNPLYRDITDDDDQLSPADQYGTLTVIRRSRAGSSVSDGLHGVGQAAVDSLLEGSDDEDSNERPVRSNSKRNAISGLPKRSSSPPLRASSRQQQEAEDGHNGTTTSQLERADINGSPARASSSVSRTESPSLQSPRANGANGTEDFRISPSPSSNFSLRRLTASGSTESGLTITSNPRTIHDSPTRVSELRSRPSPSASSSSMATVTTPDRTQSPSVPRRSASVASSNYSSGASGGRRSTTVNPVDSPIFEGDDGPSSIAESGSTSASGSAAPSSAGEHTHGRRGSERQGSVSGASSGAHSGTSPSAAAAARAREAIALARSKSQGGRLARPPPPGRTLTAAELDASDDDYEPGWASIISRK</sequence>
<protein>
    <submittedName>
        <fullName evidence="2">Uncharacterized protein</fullName>
    </submittedName>
</protein>
<name>A0A8X7MYU6_9BASI</name>
<feature type="compositionally biased region" description="Basic and acidic residues" evidence="1">
    <location>
        <begin position="13"/>
        <end position="23"/>
    </location>
</feature>
<keyword evidence="3" id="KW-1185">Reference proteome</keyword>
<feature type="compositionally biased region" description="Low complexity" evidence="1">
    <location>
        <begin position="630"/>
        <end position="639"/>
    </location>
</feature>
<gene>
    <name evidence="2" type="ORF">A4X06_0g710</name>
</gene>
<feature type="compositionally biased region" description="Polar residues" evidence="1">
    <location>
        <begin position="640"/>
        <end position="650"/>
    </location>
</feature>
<feature type="compositionally biased region" description="Basic and acidic residues" evidence="1">
    <location>
        <begin position="616"/>
        <end position="629"/>
    </location>
</feature>
<proteinExistence type="predicted"/>
<evidence type="ECO:0000313" key="3">
    <source>
        <dbReference type="Proteomes" id="UP000077684"/>
    </source>
</evidence>
<feature type="region of interest" description="Disordered" evidence="1">
    <location>
        <begin position="484"/>
        <end position="799"/>
    </location>
</feature>
<comment type="caution">
    <text evidence="2">The sequence shown here is derived from an EMBL/GenBank/DDBJ whole genome shotgun (WGS) entry which is preliminary data.</text>
</comment>
<feature type="compositionally biased region" description="Low complexity" evidence="1">
    <location>
        <begin position="341"/>
        <end position="354"/>
    </location>
</feature>
<reference evidence="2" key="2">
    <citation type="journal article" date="2019" name="IMA Fungus">
        <title>Genome sequencing and comparison of five Tilletia species to identify candidate genes for the detection of regulated species infecting wheat.</title>
        <authorList>
            <person name="Nguyen H.D.T."/>
            <person name="Sultana T."/>
            <person name="Kesanakurti P."/>
            <person name="Hambleton S."/>
        </authorList>
    </citation>
    <scope>NUCLEOTIDE SEQUENCE</scope>
    <source>
        <strain evidence="2">DAOMC 236426</strain>
    </source>
</reference>
<dbReference type="AlphaFoldDB" id="A0A8X7MYU6"/>
<evidence type="ECO:0000313" key="2">
    <source>
        <dbReference type="EMBL" id="KAE8254825.1"/>
    </source>
</evidence>
<feature type="region of interest" description="Disordered" evidence="1">
    <location>
        <begin position="256"/>
        <end position="279"/>
    </location>
</feature>
<feature type="compositionally biased region" description="Low complexity" evidence="1">
    <location>
        <begin position="692"/>
        <end position="714"/>
    </location>
</feature>
<feature type="compositionally biased region" description="Low complexity" evidence="1">
    <location>
        <begin position="111"/>
        <end position="142"/>
    </location>
</feature>
<feature type="compositionally biased region" description="Basic and acidic residues" evidence="1">
    <location>
        <begin position="715"/>
        <end position="724"/>
    </location>
</feature>
<feature type="compositionally biased region" description="Polar residues" evidence="1">
    <location>
        <begin position="587"/>
        <end position="615"/>
    </location>
</feature>